<feature type="domain" description="Acetyl xylan esterase" evidence="4">
    <location>
        <begin position="2"/>
        <end position="305"/>
    </location>
</feature>
<evidence type="ECO:0000256" key="3">
    <source>
        <dbReference type="SAM" id="MobiDB-lite"/>
    </source>
</evidence>
<protein>
    <submittedName>
        <fullName evidence="5">Acetylesterase</fullName>
    </submittedName>
</protein>
<proteinExistence type="predicted"/>
<dbReference type="SUPFAM" id="SSF53474">
    <property type="entry name" value="alpha/beta-Hydrolases"/>
    <property type="match status" value="1"/>
</dbReference>
<evidence type="ECO:0000313" key="5">
    <source>
        <dbReference type="EMBL" id="POH66434.1"/>
    </source>
</evidence>
<reference evidence="5 6" key="1">
    <citation type="submission" date="2018-01" db="EMBL/GenBank/DDBJ databases">
        <title>Cryobacterium sp. nov., from glaciers in China.</title>
        <authorList>
            <person name="Liu Q."/>
            <person name="Xin Y.-H."/>
        </authorList>
    </citation>
    <scope>NUCLEOTIDE SEQUENCE [LARGE SCALE GENOMIC DNA]</scope>
    <source>
        <strain evidence="5 6">TMB1-8</strain>
    </source>
</reference>
<dbReference type="RefSeq" id="WP_103430892.1">
    <property type="nucleotide sequence ID" value="NZ_PPXF01000037.1"/>
</dbReference>
<evidence type="ECO:0000256" key="1">
    <source>
        <dbReference type="PIRSR" id="PIRSR639069-1"/>
    </source>
</evidence>
<dbReference type="Proteomes" id="UP000237104">
    <property type="component" value="Unassembled WGS sequence"/>
</dbReference>
<comment type="caution">
    <text evidence="5">The sequence shown here is derived from an EMBL/GenBank/DDBJ whole genome shotgun (WGS) entry which is preliminary data.</text>
</comment>
<accession>A0A2S3ZH13</accession>
<dbReference type="OrthoDB" id="9770528at2"/>
<gene>
    <name evidence="5" type="ORF">C3B59_08400</name>
</gene>
<evidence type="ECO:0000256" key="2">
    <source>
        <dbReference type="PIRSR" id="PIRSR639069-2"/>
    </source>
</evidence>
<dbReference type="Pfam" id="PF05448">
    <property type="entry name" value="AXE1"/>
    <property type="match status" value="1"/>
</dbReference>
<dbReference type="GO" id="GO:0052689">
    <property type="term" value="F:carboxylic ester hydrolase activity"/>
    <property type="evidence" value="ECO:0007669"/>
    <property type="project" value="TreeGrafter"/>
</dbReference>
<dbReference type="Gene3D" id="3.40.50.1820">
    <property type="entry name" value="alpha/beta hydrolase"/>
    <property type="match status" value="1"/>
</dbReference>
<evidence type="ECO:0000313" key="6">
    <source>
        <dbReference type="Proteomes" id="UP000237104"/>
    </source>
</evidence>
<dbReference type="PANTHER" id="PTHR40111">
    <property type="entry name" value="CEPHALOSPORIN-C DEACETYLASE"/>
    <property type="match status" value="1"/>
</dbReference>
<dbReference type="InterPro" id="IPR039069">
    <property type="entry name" value="CE7"/>
</dbReference>
<name>A0A2S3ZH13_9MICO</name>
<sequence length="334" mass="36539">MLLDLPEAALHDYRSAQVDPDDFDEFWAETLHSSRRHPLALQVQKIDAGLATLDVYDLTFSGFEGERIKAWLRVPAGTTDALPTIVQFHGYGRGRGDAIENLLWASAGYAHLELDTRGQAWSGSRGSTPDSAGSGPQVPGFLTRGIDSRETYYYRRLIVDAVRLVDAVTELPTTDPDRVMVTGISQGGGLALAVAGLVPGLRAVAARVPFLCDFPRAIMITDRDPYKEIANYLSWYRGKADAVLHTLSYFDGVNFITRATAPVWLSAALMDPICPPSTVFGAYNAYEGPKEITVWPFNGHEGGGVDDEQLVLDIARRSLSGDWRAASSTASRYR</sequence>
<dbReference type="EMBL" id="PPXF01000037">
    <property type="protein sequence ID" value="POH66434.1"/>
    <property type="molecule type" value="Genomic_DNA"/>
</dbReference>
<feature type="region of interest" description="Disordered" evidence="3">
    <location>
        <begin position="120"/>
        <end position="140"/>
    </location>
</feature>
<dbReference type="GO" id="GO:0005976">
    <property type="term" value="P:polysaccharide metabolic process"/>
    <property type="evidence" value="ECO:0007669"/>
    <property type="project" value="TreeGrafter"/>
</dbReference>
<feature type="active site" description="Nucleophile" evidence="1">
    <location>
        <position position="185"/>
    </location>
</feature>
<dbReference type="InterPro" id="IPR008391">
    <property type="entry name" value="AXE1_dom"/>
</dbReference>
<feature type="active site" description="Charge relay system" evidence="1">
    <location>
        <position position="300"/>
    </location>
</feature>
<evidence type="ECO:0000259" key="4">
    <source>
        <dbReference type="Pfam" id="PF05448"/>
    </source>
</evidence>
<organism evidence="5 6">
    <name type="scientific">Cryobacterium zongtaii</name>
    <dbReference type="NCBI Taxonomy" id="1259217"/>
    <lineage>
        <taxon>Bacteria</taxon>
        <taxon>Bacillati</taxon>
        <taxon>Actinomycetota</taxon>
        <taxon>Actinomycetes</taxon>
        <taxon>Micrococcales</taxon>
        <taxon>Microbacteriaceae</taxon>
        <taxon>Cryobacterium</taxon>
    </lineage>
</organism>
<feature type="active site" description="Charge relay system" evidence="1">
    <location>
        <position position="271"/>
    </location>
</feature>
<feature type="compositionally biased region" description="Polar residues" evidence="3">
    <location>
        <begin position="120"/>
        <end position="131"/>
    </location>
</feature>
<feature type="binding site" evidence="2">
    <location>
        <position position="91"/>
    </location>
    <ligand>
        <name>substrate</name>
    </ligand>
</feature>
<dbReference type="InterPro" id="IPR029058">
    <property type="entry name" value="AB_hydrolase_fold"/>
</dbReference>
<dbReference type="AlphaFoldDB" id="A0A2S3ZH13"/>
<dbReference type="PANTHER" id="PTHR40111:SF1">
    <property type="entry name" value="CEPHALOSPORIN-C DEACETYLASE"/>
    <property type="match status" value="1"/>
</dbReference>